<feature type="signal peptide" evidence="2">
    <location>
        <begin position="1"/>
        <end position="22"/>
    </location>
</feature>
<evidence type="ECO:0000313" key="3">
    <source>
        <dbReference type="EMBL" id="GCA64100.1"/>
    </source>
</evidence>
<feature type="region of interest" description="Disordered" evidence="1">
    <location>
        <begin position="46"/>
        <end position="96"/>
    </location>
</feature>
<sequence>MPLGVHWTWCLVCALVIGTVCADRAPLAKSTSFDGDILLRSQADRVAVPTEQSFSRPSSPTRERDVPIAPPTGLSDANMAHESAYGVKDVSEDSETGTAREICDATCLSESDACDEGCQEAYRRYTHTHTHTHTDILVS</sequence>
<name>A0A391NU60_9EUKA</name>
<keyword evidence="4" id="KW-1185">Reference proteome</keyword>
<evidence type="ECO:0000256" key="1">
    <source>
        <dbReference type="SAM" id="MobiDB-lite"/>
    </source>
</evidence>
<evidence type="ECO:0008006" key="5">
    <source>
        <dbReference type="Google" id="ProtNLM"/>
    </source>
</evidence>
<evidence type="ECO:0000256" key="2">
    <source>
        <dbReference type="SAM" id="SignalP"/>
    </source>
</evidence>
<dbReference type="EMBL" id="BDIP01006119">
    <property type="protein sequence ID" value="GCA64100.1"/>
    <property type="molecule type" value="Genomic_DNA"/>
</dbReference>
<protein>
    <recommendedName>
        <fullName evidence="5">Secreted protein</fullName>
    </recommendedName>
</protein>
<feature type="compositionally biased region" description="Polar residues" evidence="1">
    <location>
        <begin position="50"/>
        <end position="60"/>
    </location>
</feature>
<evidence type="ECO:0000313" key="4">
    <source>
        <dbReference type="Proteomes" id="UP000265618"/>
    </source>
</evidence>
<proteinExistence type="predicted"/>
<gene>
    <name evidence="3" type="ORF">KIPB_013167</name>
</gene>
<accession>A0A391NU60</accession>
<feature type="chain" id="PRO_5017469495" description="Secreted protein" evidence="2">
    <location>
        <begin position="23"/>
        <end position="139"/>
    </location>
</feature>
<dbReference type="AlphaFoldDB" id="A0A391NU60"/>
<keyword evidence="2" id="KW-0732">Signal</keyword>
<comment type="caution">
    <text evidence="3">The sequence shown here is derived from an EMBL/GenBank/DDBJ whole genome shotgun (WGS) entry which is preliminary data.</text>
</comment>
<reference evidence="3 4" key="1">
    <citation type="journal article" date="2018" name="PLoS ONE">
        <title>The draft genome of Kipferlia bialata reveals reductive genome evolution in fornicate parasites.</title>
        <authorList>
            <person name="Tanifuji G."/>
            <person name="Takabayashi S."/>
            <person name="Kume K."/>
            <person name="Takagi M."/>
            <person name="Nakayama T."/>
            <person name="Kamikawa R."/>
            <person name="Inagaki Y."/>
            <person name="Hashimoto T."/>
        </authorList>
    </citation>
    <scope>NUCLEOTIDE SEQUENCE [LARGE SCALE GENOMIC DNA]</scope>
    <source>
        <strain evidence="3">NY0173</strain>
    </source>
</reference>
<dbReference type="Proteomes" id="UP000265618">
    <property type="component" value="Unassembled WGS sequence"/>
</dbReference>
<organism evidence="3 4">
    <name type="scientific">Kipferlia bialata</name>
    <dbReference type="NCBI Taxonomy" id="797122"/>
    <lineage>
        <taxon>Eukaryota</taxon>
        <taxon>Metamonada</taxon>
        <taxon>Carpediemonas-like organisms</taxon>
        <taxon>Kipferlia</taxon>
    </lineage>
</organism>